<dbReference type="EMBL" id="ASTJ01000011">
    <property type="protein sequence ID" value="EPC03974.1"/>
    <property type="molecule type" value="Genomic_DNA"/>
</dbReference>
<dbReference type="PATRIC" id="fig|1121939.11.peg.252"/>
<keyword evidence="3" id="KW-1185">Reference proteome</keyword>
<dbReference type="Proteomes" id="UP000014463">
    <property type="component" value="Unassembled WGS sequence"/>
</dbReference>
<proteinExistence type="predicted"/>
<dbReference type="AlphaFoldDB" id="S2L837"/>
<dbReference type="STRING" id="1121939.L861_01340"/>
<organism evidence="2 3">
    <name type="scientific">Litchfieldella anticariensis (strain DSM 16096 / CECT 5854 / CIP 108499 / LMG 22089 / FP35)</name>
    <name type="common">Halomonas anticariensis</name>
    <dbReference type="NCBI Taxonomy" id="1121939"/>
    <lineage>
        <taxon>Bacteria</taxon>
        <taxon>Pseudomonadati</taxon>
        <taxon>Pseudomonadota</taxon>
        <taxon>Gammaproteobacteria</taxon>
        <taxon>Oceanospirillales</taxon>
        <taxon>Halomonadaceae</taxon>
        <taxon>Litchfieldella</taxon>
    </lineage>
</organism>
<evidence type="ECO:0008006" key="4">
    <source>
        <dbReference type="Google" id="ProtNLM"/>
    </source>
</evidence>
<dbReference type="eggNOG" id="ENOG5032WZD">
    <property type="taxonomic scope" value="Bacteria"/>
</dbReference>
<gene>
    <name evidence="2" type="ORF">L861_01340</name>
</gene>
<dbReference type="RefSeq" id="WP_016414708.1">
    <property type="nucleotide sequence ID" value="NZ_AUAB01000020.1"/>
</dbReference>
<evidence type="ECO:0000256" key="1">
    <source>
        <dbReference type="SAM" id="SignalP"/>
    </source>
</evidence>
<feature type="signal peptide" evidence="1">
    <location>
        <begin position="1"/>
        <end position="29"/>
    </location>
</feature>
<evidence type="ECO:0000313" key="2">
    <source>
        <dbReference type="EMBL" id="EPC03974.1"/>
    </source>
</evidence>
<accession>S2L837</accession>
<protein>
    <recommendedName>
        <fullName evidence="4">Allene oxide cyclase barrel-like domain-containing protein</fullName>
    </recommendedName>
</protein>
<sequence>MKKHQLTQGLTKTTTIMACLGAFISSAAAEPIKIEAAVSPTEQIRHEFADDSNRIVQMVKREGEATGSGPLAQTAVTEYGFHDVVPGMNGDATGYLVFTTSENDVAYVKWLLRAVFVPGADDKPMLLDNGVWEVVGGSGKFEGLEGAGIIHIEFVSQTDRSFILEGEMVSAQE</sequence>
<name>S2L837_LITA3</name>
<evidence type="ECO:0000313" key="3">
    <source>
        <dbReference type="Proteomes" id="UP000014463"/>
    </source>
</evidence>
<keyword evidence="1" id="KW-0732">Signal</keyword>
<comment type="caution">
    <text evidence="2">The sequence shown here is derived from an EMBL/GenBank/DDBJ whole genome shotgun (WGS) entry which is preliminary data.</text>
</comment>
<feature type="chain" id="PRO_5004498564" description="Allene oxide cyclase barrel-like domain-containing protein" evidence="1">
    <location>
        <begin position="30"/>
        <end position="173"/>
    </location>
</feature>
<reference evidence="2 3" key="1">
    <citation type="journal article" date="2013" name="Genome Announc.">
        <title>Draft genome sequence of the moderately halophilic gammaproteobacterium Halomonas anticariensis FP35.</title>
        <authorList>
            <person name="Tahrioui A."/>
            <person name="Quesada E."/>
            <person name="Llamas I."/>
        </authorList>
    </citation>
    <scope>NUCLEOTIDE SEQUENCE [LARGE SCALE GENOMIC DNA]</scope>
    <source>
        <strain evidence="3">DSM 16096 / CECT 5854 / LMG 22089 / FP35</strain>
    </source>
</reference>